<evidence type="ECO:0000256" key="3">
    <source>
        <dbReference type="ARBA" id="ARBA00022617"/>
    </source>
</evidence>
<dbReference type="PROSITE" id="PS00086">
    <property type="entry name" value="CYTOCHROME_P450"/>
    <property type="match status" value="1"/>
</dbReference>
<keyword evidence="5 9" id="KW-0560">Oxidoreductase</keyword>
<proteinExistence type="inferred from homology"/>
<feature type="binding site" description="axial binding residue" evidence="8">
    <location>
        <position position="474"/>
    </location>
    <ligand>
        <name>heme</name>
        <dbReference type="ChEBI" id="CHEBI:30413"/>
    </ligand>
    <ligandPart>
        <name>Fe</name>
        <dbReference type="ChEBI" id="CHEBI:18248"/>
    </ligandPart>
</feature>
<keyword evidence="6 8" id="KW-0408">Iron</keyword>
<dbReference type="InterPro" id="IPR017972">
    <property type="entry name" value="Cyt_P450_CS"/>
</dbReference>
<comment type="similarity">
    <text evidence="2 9">Belongs to the cytochrome P450 family.</text>
</comment>
<dbReference type="AlphaFoldDB" id="A0AAV2H6P8"/>
<protein>
    <recommendedName>
        <fullName evidence="14">Cytochrome P450</fullName>
    </recommendedName>
</protein>
<evidence type="ECO:0000256" key="4">
    <source>
        <dbReference type="ARBA" id="ARBA00022723"/>
    </source>
</evidence>
<dbReference type="PANTHER" id="PTHR24292:SF54">
    <property type="entry name" value="CYP9F3-RELATED"/>
    <property type="match status" value="1"/>
</dbReference>
<evidence type="ECO:0000256" key="8">
    <source>
        <dbReference type="PIRSR" id="PIRSR602401-1"/>
    </source>
</evidence>
<dbReference type="PRINTS" id="PR00385">
    <property type="entry name" value="P450"/>
</dbReference>
<dbReference type="Gene3D" id="1.10.630.10">
    <property type="entry name" value="Cytochrome P450"/>
    <property type="match status" value="1"/>
</dbReference>
<dbReference type="InterPro" id="IPR002401">
    <property type="entry name" value="Cyt_P450_E_grp-I"/>
</dbReference>
<evidence type="ECO:0000256" key="1">
    <source>
        <dbReference type="ARBA" id="ARBA00001971"/>
    </source>
</evidence>
<keyword evidence="7 9" id="KW-0503">Monooxygenase</keyword>
<comment type="cofactor">
    <cofactor evidence="1 8">
        <name>heme</name>
        <dbReference type="ChEBI" id="CHEBI:30413"/>
    </cofactor>
</comment>
<dbReference type="Pfam" id="PF00067">
    <property type="entry name" value="p450"/>
    <property type="match status" value="1"/>
</dbReference>
<dbReference type="GO" id="GO:0004497">
    <property type="term" value="F:monooxygenase activity"/>
    <property type="evidence" value="ECO:0007669"/>
    <property type="project" value="UniProtKB-KW"/>
</dbReference>
<evidence type="ECO:0000313" key="12">
    <source>
        <dbReference type="EMBL" id="CAL1529340.1"/>
    </source>
</evidence>
<sequence>MENGSVNDILGVSCPSFYLLLATFLACVYLLYNQRSGAETWDKYGVKHAKLGIVGPRQAFTQLLQEYGDTVGFKRGPLTLLTKDLSIVREVMIKDFTNFVDRTFALTSMSPVEKALFFLQGRDWRRIRQILSPAFSTGKLKQISRTVEERARKLSRVLEDYAKRDQLVPVKQNTGQYASEIIARMAFGIETNCLGGPDDEFTHYSKTMLKPRSGFMTVVNIMIGQFPWLNRVLIKTLGIKLFDSVSYKSDKYFNSVLHTTLEDRLEKGRKGQSVPTDFIQSLISARTPRQQSTDDGAPVVQSRDQKLHNSEQNDSWSNLPKFLTEEELIAQSMLIIFAGFETTATSLQMCFYNLAKYPEIQAKVYEELTQVAASDVPTKDELTRLVYMEQFINETLRLYPPVPFVSRRAAETRTYGSVTIPKGAGVTIPIFAILKDPRNFHDPERFDPDRFSEDNKSKRDPIAFMPFGCGPRTCIGLRLAYLELKMALVHVLRKVRFELNERTEPRAGVHGCGEAGPTGRDASSFRIKRFSYFVFSHC</sequence>
<evidence type="ECO:0000256" key="5">
    <source>
        <dbReference type="ARBA" id="ARBA00023002"/>
    </source>
</evidence>
<dbReference type="CDD" id="cd11055">
    <property type="entry name" value="CYP3A-like"/>
    <property type="match status" value="1"/>
</dbReference>
<keyword evidence="11" id="KW-1133">Transmembrane helix</keyword>
<dbReference type="GO" id="GO:0020037">
    <property type="term" value="F:heme binding"/>
    <property type="evidence" value="ECO:0007669"/>
    <property type="project" value="InterPro"/>
</dbReference>
<evidence type="ECO:0000256" key="9">
    <source>
        <dbReference type="RuleBase" id="RU000461"/>
    </source>
</evidence>
<dbReference type="PRINTS" id="PR00463">
    <property type="entry name" value="EP450I"/>
</dbReference>
<gene>
    <name evidence="12" type="ORF">GSLYS_00003495001</name>
</gene>
<dbReference type="SUPFAM" id="SSF48264">
    <property type="entry name" value="Cytochrome P450"/>
    <property type="match status" value="1"/>
</dbReference>
<feature type="region of interest" description="Disordered" evidence="10">
    <location>
        <begin position="285"/>
        <end position="314"/>
    </location>
</feature>
<keyword evidence="11" id="KW-0812">Transmembrane</keyword>
<feature type="transmembrane region" description="Helical" evidence="11">
    <location>
        <begin position="12"/>
        <end position="32"/>
    </location>
</feature>
<keyword evidence="3 8" id="KW-0349">Heme</keyword>
<keyword evidence="13" id="KW-1185">Reference proteome</keyword>
<comment type="caution">
    <text evidence="12">The sequence shown here is derived from an EMBL/GenBank/DDBJ whole genome shotgun (WGS) entry which is preliminary data.</text>
</comment>
<evidence type="ECO:0000256" key="6">
    <source>
        <dbReference type="ARBA" id="ARBA00023004"/>
    </source>
</evidence>
<dbReference type="GO" id="GO:0005506">
    <property type="term" value="F:iron ion binding"/>
    <property type="evidence" value="ECO:0007669"/>
    <property type="project" value="InterPro"/>
</dbReference>
<evidence type="ECO:0008006" key="14">
    <source>
        <dbReference type="Google" id="ProtNLM"/>
    </source>
</evidence>
<evidence type="ECO:0000256" key="11">
    <source>
        <dbReference type="SAM" id="Phobius"/>
    </source>
</evidence>
<organism evidence="12 13">
    <name type="scientific">Lymnaea stagnalis</name>
    <name type="common">Great pond snail</name>
    <name type="synonym">Helix stagnalis</name>
    <dbReference type="NCBI Taxonomy" id="6523"/>
    <lineage>
        <taxon>Eukaryota</taxon>
        <taxon>Metazoa</taxon>
        <taxon>Spiralia</taxon>
        <taxon>Lophotrochozoa</taxon>
        <taxon>Mollusca</taxon>
        <taxon>Gastropoda</taxon>
        <taxon>Heterobranchia</taxon>
        <taxon>Euthyneura</taxon>
        <taxon>Panpulmonata</taxon>
        <taxon>Hygrophila</taxon>
        <taxon>Lymnaeoidea</taxon>
        <taxon>Lymnaeidae</taxon>
        <taxon>Lymnaea</taxon>
    </lineage>
</organism>
<dbReference type="FunFam" id="1.10.630.10:FF:000182">
    <property type="entry name" value="Cytochrome P450 3A4"/>
    <property type="match status" value="1"/>
</dbReference>
<dbReference type="InterPro" id="IPR050476">
    <property type="entry name" value="Insect_CytP450_Detox"/>
</dbReference>
<reference evidence="12 13" key="1">
    <citation type="submission" date="2024-04" db="EMBL/GenBank/DDBJ databases">
        <authorList>
            <consortium name="Genoscope - CEA"/>
            <person name="William W."/>
        </authorList>
    </citation>
    <scope>NUCLEOTIDE SEQUENCE [LARGE SCALE GENOMIC DNA]</scope>
</reference>
<dbReference type="EMBL" id="CAXITT010000047">
    <property type="protein sequence ID" value="CAL1529340.1"/>
    <property type="molecule type" value="Genomic_DNA"/>
</dbReference>
<keyword evidence="11" id="KW-0472">Membrane</keyword>
<evidence type="ECO:0000256" key="7">
    <source>
        <dbReference type="ARBA" id="ARBA00023033"/>
    </source>
</evidence>
<evidence type="ECO:0000256" key="10">
    <source>
        <dbReference type="SAM" id="MobiDB-lite"/>
    </source>
</evidence>
<evidence type="ECO:0000256" key="2">
    <source>
        <dbReference type="ARBA" id="ARBA00010617"/>
    </source>
</evidence>
<feature type="compositionally biased region" description="Polar residues" evidence="10">
    <location>
        <begin position="285"/>
        <end position="294"/>
    </location>
</feature>
<name>A0AAV2H6P8_LYMST</name>
<dbReference type="PANTHER" id="PTHR24292">
    <property type="entry name" value="CYTOCHROME P450"/>
    <property type="match status" value="1"/>
</dbReference>
<evidence type="ECO:0000313" key="13">
    <source>
        <dbReference type="Proteomes" id="UP001497497"/>
    </source>
</evidence>
<dbReference type="InterPro" id="IPR001128">
    <property type="entry name" value="Cyt_P450"/>
</dbReference>
<dbReference type="Proteomes" id="UP001497497">
    <property type="component" value="Unassembled WGS sequence"/>
</dbReference>
<accession>A0AAV2H6P8</accession>
<dbReference type="InterPro" id="IPR036396">
    <property type="entry name" value="Cyt_P450_sf"/>
</dbReference>
<dbReference type="GO" id="GO:0016705">
    <property type="term" value="F:oxidoreductase activity, acting on paired donors, with incorporation or reduction of molecular oxygen"/>
    <property type="evidence" value="ECO:0007669"/>
    <property type="project" value="InterPro"/>
</dbReference>
<keyword evidence="4 8" id="KW-0479">Metal-binding</keyword>